<evidence type="ECO:0000313" key="2">
    <source>
        <dbReference type="Proteomes" id="UP001165121"/>
    </source>
</evidence>
<organism evidence="1 2">
    <name type="scientific">Phytophthora fragariaefolia</name>
    <dbReference type="NCBI Taxonomy" id="1490495"/>
    <lineage>
        <taxon>Eukaryota</taxon>
        <taxon>Sar</taxon>
        <taxon>Stramenopiles</taxon>
        <taxon>Oomycota</taxon>
        <taxon>Peronosporomycetes</taxon>
        <taxon>Peronosporales</taxon>
        <taxon>Peronosporaceae</taxon>
        <taxon>Phytophthora</taxon>
    </lineage>
</organism>
<dbReference type="AlphaFoldDB" id="A0A9W6U2V5"/>
<dbReference type="Proteomes" id="UP001165121">
    <property type="component" value="Unassembled WGS sequence"/>
</dbReference>
<gene>
    <name evidence="1" type="ORF">Pfra01_000449500</name>
</gene>
<evidence type="ECO:0000313" key="1">
    <source>
        <dbReference type="EMBL" id="GMF25280.1"/>
    </source>
</evidence>
<proteinExistence type="predicted"/>
<name>A0A9W6U2V5_9STRA</name>
<accession>A0A9W6U2V5</accession>
<keyword evidence="2" id="KW-1185">Reference proteome</keyword>
<reference evidence="1" key="1">
    <citation type="submission" date="2023-04" db="EMBL/GenBank/DDBJ databases">
        <title>Phytophthora fragariaefolia NBRC 109709.</title>
        <authorList>
            <person name="Ichikawa N."/>
            <person name="Sato H."/>
            <person name="Tonouchi N."/>
        </authorList>
    </citation>
    <scope>NUCLEOTIDE SEQUENCE</scope>
    <source>
        <strain evidence="1">NBRC 109709</strain>
    </source>
</reference>
<comment type="caution">
    <text evidence="1">The sequence shown here is derived from an EMBL/GenBank/DDBJ whole genome shotgun (WGS) entry which is preliminary data.</text>
</comment>
<dbReference type="EMBL" id="BSXT01000352">
    <property type="protein sequence ID" value="GMF25280.1"/>
    <property type="molecule type" value="Genomic_DNA"/>
</dbReference>
<protein>
    <submittedName>
        <fullName evidence="1">Unnamed protein product</fullName>
    </submittedName>
</protein>
<sequence length="90" mass="10085">MAFAMDISVGDPWQPIRPSIDGFNDRRRGSFNNKIKCRVWGTINSVYFWDRGGGHPSSCAPLKSKSIPDWLKGIWLSTFIQFGNDNGAHG</sequence>